<dbReference type="Pfam" id="PF07693">
    <property type="entry name" value="KAP_NTPase"/>
    <property type="match status" value="1"/>
</dbReference>
<sequence length="446" mass="50140">MNITFNERDEFQRKQIAEKAIQLLRADVEISPMVIDGSWGTGKTEFCHKLINLMAEDETHHLIYVDAFQADHADEPLLTVLAEVINILPSEEAQESFIQKAIPAARYGLKTLAKAGVAHLLRQDAADVVNDFDKEIQKAANKAIDASVESVLKDHVKASESLKALQETLQGIAQEKPIVLFVDELDRCRPNFAVNMLEIIKHTFNVEGVQFVLVTNTQQLRSSINHCYGETVDAQRYLDKFLKYSFSLPQVKGLNTYQETSVSLSHYKNLVKKSNALESLRLQECGSIRIIEQIIKVNKLSLREVETLVRHLEVYVALSQQGHLSNNTIFGYKALTVLAIAIYSIRPKLGNAILSQTFDAKDVGNILGKIGLTAPTDHHRPDEMELICYLICSNNCKNSEIFTPEGDENQDTWNSYADDYFRGSFYRPGHGFVSICKDALTVLSLH</sequence>
<feature type="domain" description="KAP NTPase" evidence="1">
    <location>
        <begin position="14"/>
        <end position="314"/>
    </location>
</feature>
<dbReference type="GeneID" id="303188294"/>
<evidence type="ECO:0000313" key="3">
    <source>
        <dbReference type="Proteomes" id="UP000252479"/>
    </source>
</evidence>
<protein>
    <submittedName>
        <fullName evidence="2">AAA family ATPase</fullName>
    </submittedName>
</protein>
<evidence type="ECO:0000259" key="1">
    <source>
        <dbReference type="Pfam" id="PF07693"/>
    </source>
</evidence>
<comment type="caution">
    <text evidence="2">The sequence shown here is derived from an EMBL/GenBank/DDBJ whole genome shotgun (WGS) entry which is preliminary data.</text>
</comment>
<dbReference type="InterPro" id="IPR011646">
    <property type="entry name" value="KAP_P-loop"/>
</dbReference>
<evidence type="ECO:0000313" key="2">
    <source>
        <dbReference type="EMBL" id="RCS73052.1"/>
    </source>
</evidence>
<dbReference type="AlphaFoldDB" id="A0A368LME5"/>
<dbReference type="InterPro" id="IPR027417">
    <property type="entry name" value="P-loop_NTPase"/>
</dbReference>
<keyword evidence="3" id="KW-1185">Reference proteome</keyword>
<dbReference type="Proteomes" id="UP000252479">
    <property type="component" value="Unassembled WGS sequence"/>
</dbReference>
<name>A0A368LME5_9VIBR</name>
<dbReference type="Gene3D" id="3.40.50.300">
    <property type="entry name" value="P-loop containing nucleotide triphosphate hydrolases"/>
    <property type="match status" value="1"/>
</dbReference>
<gene>
    <name evidence="2" type="ORF">CIK83_05150</name>
</gene>
<reference evidence="2 3" key="1">
    <citation type="journal article" date="2017" name="Elife">
        <title>Extensive horizontal gene transfer in cheese-associated bacteria.</title>
        <authorList>
            <person name="Bonham K.S."/>
            <person name="Wolfe B.E."/>
            <person name="Dutton R.J."/>
        </authorList>
    </citation>
    <scope>NUCLEOTIDE SEQUENCE [LARGE SCALE GENOMIC DNA]</scope>
    <source>
        <strain evidence="2 3">JB196</strain>
    </source>
</reference>
<dbReference type="SUPFAM" id="SSF52540">
    <property type="entry name" value="P-loop containing nucleoside triphosphate hydrolases"/>
    <property type="match status" value="1"/>
</dbReference>
<organism evidence="2 3">
    <name type="scientific">Vibrio casei</name>
    <dbReference type="NCBI Taxonomy" id="673372"/>
    <lineage>
        <taxon>Bacteria</taxon>
        <taxon>Pseudomonadati</taxon>
        <taxon>Pseudomonadota</taxon>
        <taxon>Gammaproteobacteria</taxon>
        <taxon>Vibrionales</taxon>
        <taxon>Vibrionaceae</taxon>
        <taxon>Vibrio</taxon>
    </lineage>
</organism>
<proteinExistence type="predicted"/>
<accession>A0A368LME5</accession>
<dbReference type="EMBL" id="QPGL01000001">
    <property type="protein sequence ID" value="RCS73052.1"/>
    <property type="molecule type" value="Genomic_DNA"/>
</dbReference>
<dbReference type="RefSeq" id="WP_086961159.1">
    <property type="nucleotide sequence ID" value="NZ_FUKS01000036.1"/>
</dbReference>